<feature type="non-terminal residue" evidence="5">
    <location>
        <position position="175"/>
    </location>
</feature>
<dbReference type="Gene3D" id="3.40.50.1100">
    <property type="match status" value="2"/>
</dbReference>
<dbReference type="GO" id="GO:0006565">
    <property type="term" value="P:L-serine catabolic process"/>
    <property type="evidence" value="ECO:0007669"/>
    <property type="project" value="TreeGrafter"/>
</dbReference>
<keyword evidence="2" id="KW-0663">Pyridoxal phosphate</keyword>
<evidence type="ECO:0000256" key="2">
    <source>
        <dbReference type="ARBA" id="ARBA00022898"/>
    </source>
</evidence>
<dbReference type="AlphaFoldDB" id="T0Y8X7"/>
<protein>
    <submittedName>
        <fullName evidence="5">Threonine synthase</fullName>
    </submittedName>
</protein>
<evidence type="ECO:0000259" key="4">
    <source>
        <dbReference type="Pfam" id="PF00291"/>
    </source>
</evidence>
<accession>T0Y8X7</accession>
<dbReference type="GO" id="GO:0009097">
    <property type="term" value="P:isoleucine biosynthetic process"/>
    <property type="evidence" value="ECO:0007669"/>
    <property type="project" value="TreeGrafter"/>
</dbReference>
<dbReference type="GO" id="GO:0003941">
    <property type="term" value="F:L-serine ammonia-lyase activity"/>
    <property type="evidence" value="ECO:0007669"/>
    <property type="project" value="TreeGrafter"/>
</dbReference>
<feature type="domain" description="Tryptophan synthase beta chain-like PALP" evidence="4">
    <location>
        <begin position="18"/>
        <end position="174"/>
    </location>
</feature>
<reference evidence="5" key="2">
    <citation type="journal article" date="2014" name="ISME J.">
        <title>Microbial stratification in low pH oxic and suboxic macroscopic growths along an acid mine drainage.</title>
        <authorList>
            <person name="Mendez-Garcia C."/>
            <person name="Mesa V."/>
            <person name="Sprenger R.R."/>
            <person name="Richter M."/>
            <person name="Diez M.S."/>
            <person name="Solano J."/>
            <person name="Bargiela R."/>
            <person name="Golyshina O.V."/>
            <person name="Manteca A."/>
            <person name="Ramos J.L."/>
            <person name="Gallego J.R."/>
            <person name="Llorente I."/>
            <person name="Martins Dos Santos V.A."/>
            <person name="Jensen O.N."/>
            <person name="Pelaez A.I."/>
            <person name="Sanchez J."/>
            <person name="Ferrer M."/>
        </authorList>
    </citation>
    <scope>NUCLEOTIDE SEQUENCE</scope>
</reference>
<organism evidence="5">
    <name type="scientific">mine drainage metagenome</name>
    <dbReference type="NCBI Taxonomy" id="410659"/>
    <lineage>
        <taxon>unclassified sequences</taxon>
        <taxon>metagenomes</taxon>
        <taxon>ecological metagenomes</taxon>
    </lineage>
</organism>
<proteinExistence type="predicted"/>
<name>T0Y8X7_9ZZZZ</name>
<dbReference type="PANTHER" id="PTHR48078:SF6">
    <property type="entry name" value="L-THREONINE DEHYDRATASE CATABOLIC TDCB"/>
    <property type="match status" value="1"/>
</dbReference>
<dbReference type="InterPro" id="IPR036052">
    <property type="entry name" value="TrpB-like_PALP_sf"/>
</dbReference>
<dbReference type="GO" id="GO:0004794">
    <property type="term" value="F:threonine deaminase activity"/>
    <property type="evidence" value="ECO:0007669"/>
    <property type="project" value="TreeGrafter"/>
</dbReference>
<dbReference type="Pfam" id="PF00291">
    <property type="entry name" value="PALP"/>
    <property type="match status" value="1"/>
</dbReference>
<evidence type="ECO:0000256" key="1">
    <source>
        <dbReference type="ARBA" id="ARBA00001933"/>
    </source>
</evidence>
<dbReference type="PANTHER" id="PTHR48078">
    <property type="entry name" value="THREONINE DEHYDRATASE, MITOCHONDRIAL-RELATED"/>
    <property type="match status" value="1"/>
</dbReference>
<dbReference type="InterPro" id="IPR050147">
    <property type="entry name" value="Ser/Thr_Dehydratase"/>
</dbReference>
<comment type="caution">
    <text evidence="5">The sequence shown here is derived from an EMBL/GenBank/DDBJ whole genome shotgun (WGS) entry which is preliminary data.</text>
</comment>
<sequence>MKKEVSLGECVTPLLIREEAVFKLDYFQPTYSYKDRGSKALISFLAAYKEKIGTTLSEDSSGNAGASITAYGSAAGFTVNVYVPDTAGGPKLDLIRAYGARVSVISGNREDVRNAAMSDASFYVGHSVFPEFRDGIRTLSYELFMQYNEKLPENIYIPTSAGTLLIGMYEGFQHL</sequence>
<evidence type="ECO:0000313" key="5">
    <source>
        <dbReference type="EMBL" id="EQD28287.1"/>
    </source>
</evidence>
<dbReference type="GO" id="GO:0006567">
    <property type="term" value="P:L-threonine catabolic process"/>
    <property type="evidence" value="ECO:0007669"/>
    <property type="project" value="TreeGrafter"/>
</dbReference>
<dbReference type="SUPFAM" id="SSF53686">
    <property type="entry name" value="Tryptophan synthase beta subunit-like PLP-dependent enzymes"/>
    <property type="match status" value="1"/>
</dbReference>
<reference evidence="5" key="1">
    <citation type="submission" date="2013-08" db="EMBL/GenBank/DDBJ databases">
        <authorList>
            <person name="Mendez C."/>
            <person name="Richter M."/>
            <person name="Ferrer M."/>
            <person name="Sanchez J."/>
        </authorList>
    </citation>
    <scope>NUCLEOTIDE SEQUENCE</scope>
</reference>
<gene>
    <name evidence="5" type="ORF">B1B_18924</name>
</gene>
<evidence type="ECO:0000256" key="3">
    <source>
        <dbReference type="ARBA" id="ARBA00023239"/>
    </source>
</evidence>
<dbReference type="InterPro" id="IPR001926">
    <property type="entry name" value="TrpB-like_PALP"/>
</dbReference>
<comment type="cofactor">
    <cofactor evidence="1">
        <name>pyridoxal 5'-phosphate</name>
        <dbReference type="ChEBI" id="CHEBI:597326"/>
    </cofactor>
</comment>
<keyword evidence="3" id="KW-0456">Lyase</keyword>
<dbReference type="EMBL" id="AUZY01012699">
    <property type="protein sequence ID" value="EQD28287.1"/>
    <property type="molecule type" value="Genomic_DNA"/>
</dbReference>